<dbReference type="OrthoDB" id="9807387at2"/>
<sequence>MTADTLDSRTTALVLIDLQQGILPYAQGPYTGDQVVARAVRLADRFRELGAPIVRVRVGFSPDFADALKLPVDQPNPAASLPANWWDDIDALKPSASDIDIVKRQWGAFYGTELDLQLRRRGIANFVLAGISTNIGVESTARSGWEHGYGIVFAEDAMSSGNGEHHQFAVANIFTRIGRVRSTDAVLDMLR</sequence>
<dbReference type="CDD" id="cd00431">
    <property type="entry name" value="cysteine_hydrolases"/>
    <property type="match status" value="1"/>
</dbReference>
<keyword evidence="4" id="KW-1185">Reference proteome</keyword>
<gene>
    <name evidence="3" type="ORF">EC912_105118</name>
</gene>
<dbReference type="GO" id="GO:0016787">
    <property type="term" value="F:hydrolase activity"/>
    <property type="evidence" value="ECO:0007669"/>
    <property type="project" value="UniProtKB-KW"/>
</dbReference>
<comment type="caution">
    <text evidence="3">The sequence shown here is derived from an EMBL/GenBank/DDBJ whole genome shotgun (WGS) entry which is preliminary data.</text>
</comment>
<dbReference type="PANTHER" id="PTHR43540:SF7">
    <property type="entry name" value="ISOCHORISMATASE FAMILY PROTEIN YECD"/>
    <property type="match status" value="1"/>
</dbReference>
<keyword evidence="1" id="KW-0378">Hydrolase</keyword>
<dbReference type="RefSeq" id="WP_132144909.1">
    <property type="nucleotide sequence ID" value="NZ_SMCS01000005.1"/>
</dbReference>
<protein>
    <submittedName>
        <fullName evidence="3">Nicotinamidase-related amidase</fullName>
    </submittedName>
</protein>
<dbReference type="AlphaFoldDB" id="A0A4R3YNY8"/>
<evidence type="ECO:0000259" key="2">
    <source>
        <dbReference type="Pfam" id="PF00857"/>
    </source>
</evidence>
<reference evidence="3 4" key="1">
    <citation type="submission" date="2019-03" db="EMBL/GenBank/DDBJ databases">
        <title>Above-ground endophytic microbial communities from plants in different locations in the United States.</title>
        <authorList>
            <person name="Frank C."/>
        </authorList>
    </citation>
    <scope>NUCLEOTIDE SEQUENCE [LARGE SCALE GENOMIC DNA]</scope>
    <source>
        <strain evidence="3 4">LP_13_YM</strain>
    </source>
</reference>
<evidence type="ECO:0000256" key="1">
    <source>
        <dbReference type="ARBA" id="ARBA00022801"/>
    </source>
</evidence>
<name>A0A4R3YNY8_9GAMM</name>
<evidence type="ECO:0000313" key="3">
    <source>
        <dbReference type="EMBL" id="TCV93258.1"/>
    </source>
</evidence>
<dbReference type="InterPro" id="IPR036380">
    <property type="entry name" value="Isochorismatase-like_sf"/>
</dbReference>
<dbReference type="EMBL" id="SMCS01000005">
    <property type="protein sequence ID" value="TCV93258.1"/>
    <property type="molecule type" value="Genomic_DNA"/>
</dbReference>
<organism evidence="3 4">
    <name type="scientific">Luteibacter rhizovicinus</name>
    <dbReference type="NCBI Taxonomy" id="242606"/>
    <lineage>
        <taxon>Bacteria</taxon>
        <taxon>Pseudomonadati</taxon>
        <taxon>Pseudomonadota</taxon>
        <taxon>Gammaproteobacteria</taxon>
        <taxon>Lysobacterales</taxon>
        <taxon>Rhodanobacteraceae</taxon>
        <taxon>Luteibacter</taxon>
    </lineage>
</organism>
<dbReference type="Gene3D" id="3.40.50.850">
    <property type="entry name" value="Isochorismatase-like"/>
    <property type="match status" value="1"/>
</dbReference>
<dbReference type="NCBIfam" id="NF008517">
    <property type="entry name" value="PRK11440.1"/>
    <property type="match status" value="1"/>
</dbReference>
<dbReference type="PANTHER" id="PTHR43540">
    <property type="entry name" value="PEROXYUREIDOACRYLATE/UREIDOACRYLATE AMIDOHYDROLASE-RELATED"/>
    <property type="match status" value="1"/>
</dbReference>
<feature type="domain" description="Isochorismatase-like" evidence="2">
    <location>
        <begin position="11"/>
        <end position="184"/>
    </location>
</feature>
<dbReference type="InterPro" id="IPR000868">
    <property type="entry name" value="Isochorismatase-like_dom"/>
</dbReference>
<accession>A0A4R3YNY8</accession>
<dbReference type="Pfam" id="PF00857">
    <property type="entry name" value="Isochorismatase"/>
    <property type="match status" value="1"/>
</dbReference>
<dbReference type="SUPFAM" id="SSF52499">
    <property type="entry name" value="Isochorismatase-like hydrolases"/>
    <property type="match status" value="1"/>
</dbReference>
<dbReference type="Proteomes" id="UP000295645">
    <property type="component" value="Unassembled WGS sequence"/>
</dbReference>
<dbReference type="InterPro" id="IPR050272">
    <property type="entry name" value="Isochorismatase-like_hydrls"/>
</dbReference>
<proteinExistence type="predicted"/>
<evidence type="ECO:0000313" key="4">
    <source>
        <dbReference type="Proteomes" id="UP000295645"/>
    </source>
</evidence>